<name>A0A8J4DLJ6_9ACTN</name>
<evidence type="ECO:0000259" key="1">
    <source>
        <dbReference type="PROSITE" id="PS51202"/>
    </source>
</evidence>
<dbReference type="InterPro" id="IPR006037">
    <property type="entry name" value="RCK_C"/>
</dbReference>
<dbReference type="InterPro" id="IPR026278">
    <property type="entry name" value="KhtT"/>
</dbReference>
<evidence type="ECO:0000313" key="3">
    <source>
        <dbReference type="Proteomes" id="UP000652013"/>
    </source>
</evidence>
<organism evidence="2 3">
    <name type="scientific">Spirilliplanes yamanashiensis</name>
    <dbReference type="NCBI Taxonomy" id="42233"/>
    <lineage>
        <taxon>Bacteria</taxon>
        <taxon>Bacillati</taxon>
        <taxon>Actinomycetota</taxon>
        <taxon>Actinomycetes</taxon>
        <taxon>Micromonosporales</taxon>
        <taxon>Micromonosporaceae</taxon>
        <taxon>Spirilliplanes</taxon>
    </lineage>
</organism>
<sequence>MELERSVLPGLGVVQRFGTAHGQTVGVVSHLSGRREVVIYHPDDGDAVLHTVVLERDEAHAAADLLCAEVTREHVADLERQVPGMAVVRVRVPAGSPYDGLPLPDPLPPEVSVIAVVRDGRVIPAPAADLALDRDDEVVAAGTTAGTAALGALLTMS</sequence>
<dbReference type="InterPro" id="IPR058776">
    <property type="entry name" value="KhtT-like_N"/>
</dbReference>
<proteinExistence type="predicted"/>
<dbReference type="PROSITE" id="PS51202">
    <property type="entry name" value="RCK_C"/>
    <property type="match status" value="1"/>
</dbReference>
<dbReference type="InterPro" id="IPR036721">
    <property type="entry name" value="RCK_C_sf"/>
</dbReference>
<dbReference type="PIRSF" id="PIRSF005028">
    <property type="entry name" value="KhtT"/>
    <property type="match status" value="1"/>
</dbReference>
<dbReference type="Pfam" id="PF02080">
    <property type="entry name" value="TrkA_C"/>
    <property type="match status" value="1"/>
</dbReference>
<comment type="caution">
    <text evidence="2">The sequence shown here is derived from an EMBL/GenBank/DDBJ whole genome shotgun (WGS) entry which is preliminary data.</text>
</comment>
<dbReference type="EMBL" id="BOOY01000033">
    <property type="protein sequence ID" value="GIJ05458.1"/>
    <property type="molecule type" value="Genomic_DNA"/>
</dbReference>
<dbReference type="RefSeq" id="WP_203940667.1">
    <property type="nucleotide sequence ID" value="NZ_BAAAGJ010000005.1"/>
</dbReference>
<accession>A0A8J4DLJ6</accession>
<evidence type="ECO:0000313" key="2">
    <source>
        <dbReference type="EMBL" id="GIJ05458.1"/>
    </source>
</evidence>
<dbReference type="Proteomes" id="UP000652013">
    <property type="component" value="Unassembled WGS sequence"/>
</dbReference>
<keyword evidence="3" id="KW-1185">Reference proteome</keyword>
<gene>
    <name evidence="2" type="ORF">Sya03_48100</name>
</gene>
<protein>
    <recommendedName>
        <fullName evidence="1">RCK C-terminal domain-containing protein</fullName>
    </recommendedName>
</protein>
<dbReference type="Gene3D" id="3.30.70.1450">
    <property type="entry name" value="Regulator of K+ conductance, C-terminal domain"/>
    <property type="match status" value="1"/>
</dbReference>
<dbReference type="Pfam" id="PF25991">
    <property type="entry name" value="KhtT_N"/>
    <property type="match status" value="1"/>
</dbReference>
<dbReference type="GO" id="GO:0006813">
    <property type="term" value="P:potassium ion transport"/>
    <property type="evidence" value="ECO:0007669"/>
    <property type="project" value="InterPro"/>
</dbReference>
<dbReference type="AlphaFoldDB" id="A0A8J4DLJ6"/>
<reference evidence="2" key="1">
    <citation type="submission" date="2021-01" db="EMBL/GenBank/DDBJ databases">
        <title>Whole genome shotgun sequence of Spirilliplanes yamanashiensis NBRC 15828.</title>
        <authorList>
            <person name="Komaki H."/>
            <person name="Tamura T."/>
        </authorList>
    </citation>
    <scope>NUCLEOTIDE SEQUENCE</scope>
    <source>
        <strain evidence="2">NBRC 15828</strain>
    </source>
</reference>
<dbReference type="GO" id="GO:0008324">
    <property type="term" value="F:monoatomic cation transmembrane transporter activity"/>
    <property type="evidence" value="ECO:0007669"/>
    <property type="project" value="InterPro"/>
</dbReference>
<feature type="domain" description="RCK C-terminal" evidence="1">
    <location>
        <begin position="73"/>
        <end position="156"/>
    </location>
</feature>
<dbReference type="SUPFAM" id="SSF116726">
    <property type="entry name" value="TrkA C-terminal domain-like"/>
    <property type="match status" value="1"/>
</dbReference>